<proteinExistence type="predicted"/>
<protein>
    <submittedName>
        <fullName evidence="1">Uncharacterized protein</fullName>
    </submittedName>
</protein>
<dbReference type="EMBL" id="WAEL01000013">
    <property type="protein sequence ID" value="NID13594.1"/>
    <property type="molecule type" value="Genomic_DNA"/>
</dbReference>
<comment type="caution">
    <text evidence="1">The sequence shown here is derived from an EMBL/GenBank/DDBJ whole genome shotgun (WGS) entry which is preliminary data.</text>
</comment>
<keyword evidence="2" id="KW-1185">Reference proteome</keyword>
<sequence length="125" mass="14617">MKLLYCLALSLSIGHAQPRSIIRAHHPHWCEQPTRKLRWLNQMIQNAQSWAPYHYGWEVHQARYREQEVFVLHLCRYCGQSRGFLLYNHHGELIGRAEGADSVWIATLTNDRLLTAHPGRFMAGQ</sequence>
<evidence type="ECO:0000313" key="2">
    <source>
        <dbReference type="Proteomes" id="UP000606008"/>
    </source>
</evidence>
<reference evidence="2" key="2">
    <citation type="submission" date="2023-07" db="EMBL/GenBank/DDBJ databases">
        <authorList>
            <person name="Jung D.-H."/>
        </authorList>
    </citation>
    <scope>NUCLEOTIDE SEQUENCE [LARGE SCALE GENOMIC DNA]</scope>
    <source>
        <strain evidence="2">JA-25</strain>
    </source>
</reference>
<gene>
    <name evidence="1" type="ORF">F7231_25730</name>
</gene>
<dbReference type="RefSeq" id="WP_166694120.1">
    <property type="nucleotide sequence ID" value="NZ_WAEL01000013.1"/>
</dbReference>
<name>A0ABX0QMP2_9BACT</name>
<organism evidence="1 2">
    <name type="scientific">Fibrivirga algicola</name>
    <dbReference type="NCBI Taxonomy" id="2950420"/>
    <lineage>
        <taxon>Bacteria</taxon>
        <taxon>Pseudomonadati</taxon>
        <taxon>Bacteroidota</taxon>
        <taxon>Cytophagia</taxon>
        <taxon>Cytophagales</taxon>
        <taxon>Spirosomataceae</taxon>
        <taxon>Fibrivirga</taxon>
    </lineage>
</organism>
<evidence type="ECO:0000313" key="1">
    <source>
        <dbReference type="EMBL" id="NID13594.1"/>
    </source>
</evidence>
<dbReference type="Proteomes" id="UP000606008">
    <property type="component" value="Unassembled WGS sequence"/>
</dbReference>
<accession>A0ABX0QMP2</accession>
<reference evidence="2" key="1">
    <citation type="submission" date="2019-09" db="EMBL/GenBank/DDBJ databases">
        <authorList>
            <person name="Jung D.-H."/>
        </authorList>
    </citation>
    <scope>NUCLEOTIDE SEQUENCE [LARGE SCALE GENOMIC DNA]</scope>
    <source>
        <strain evidence="2">JA-25</strain>
    </source>
</reference>